<evidence type="ECO:0000256" key="1">
    <source>
        <dbReference type="ARBA" id="ARBA00009312"/>
    </source>
</evidence>
<organism evidence="7 8">
    <name type="scientific">Ovis ammon polii</name>
    <dbReference type="NCBI Taxonomy" id="230172"/>
    <lineage>
        <taxon>Eukaryota</taxon>
        <taxon>Metazoa</taxon>
        <taxon>Chordata</taxon>
        <taxon>Craniata</taxon>
        <taxon>Vertebrata</taxon>
        <taxon>Euteleostomi</taxon>
        <taxon>Mammalia</taxon>
        <taxon>Eutheria</taxon>
        <taxon>Laurasiatheria</taxon>
        <taxon>Artiodactyla</taxon>
        <taxon>Ruminantia</taxon>
        <taxon>Pecora</taxon>
        <taxon>Bovidae</taxon>
        <taxon>Caprinae</taxon>
        <taxon>Ovis</taxon>
    </lineage>
</organism>
<reference evidence="7" key="1">
    <citation type="submission" date="2022-03" db="EMBL/GenBank/DDBJ databases">
        <title>Genomic analyses of argali, domestic sheep and their hybrids provide insights into chromosomal evolution, heterosis and genetic basis of agronomic traits.</title>
        <authorList>
            <person name="Li M."/>
        </authorList>
    </citation>
    <scope>NUCLEOTIDE SEQUENCE</scope>
    <source>
        <strain evidence="7">CAU-MHL-2022a</strain>
        <tissue evidence="7">Skin</tissue>
    </source>
</reference>
<evidence type="ECO:0000313" key="7">
    <source>
        <dbReference type="EMBL" id="KAI4530778.1"/>
    </source>
</evidence>
<dbReference type="HAMAP" id="MF_00512">
    <property type="entry name" value="Ribosomal_eS6"/>
    <property type="match status" value="1"/>
</dbReference>
<evidence type="ECO:0000256" key="2">
    <source>
        <dbReference type="ARBA" id="ARBA00022980"/>
    </source>
</evidence>
<comment type="similarity">
    <text evidence="1">Belongs to the eukaryotic ribosomal protein eS6 family.</text>
</comment>
<protein>
    <recommendedName>
        <fullName evidence="4">Small ribosomal subunit protein eS6</fullName>
    </recommendedName>
    <alternativeName>
        <fullName evidence="5">40S ribosomal protein S6</fullName>
    </alternativeName>
</protein>
<dbReference type="GO" id="GO:0006412">
    <property type="term" value="P:translation"/>
    <property type="evidence" value="ECO:0007669"/>
    <property type="project" value="InterPro"/>
</dbReference>
<evidence type="ECO:0000256" key="5">
    <source>
        <dbReference type="ARBA" id="ARBA00035403"/>
    </source>
</evidence>
<gene>
    <name evidence="7" type="ORF">MG293_018636</name>
</gene>
<dbReference type="SMART" id="SM01405">
    <property type="entry name" value="Ribosomal_S6e"/>
    <property type="match status" value="1"/>
</dbReference>
<dbReference type="InterPro" id="IPR001377">
    <property type="entry name" value="Ribosomal_eS6"/>
</dbReference>
<dbReference type="PROSITE" id="PS00578">
    <property type="entry name" value="RIBOSOMAL_S6E"/>
    <property type="match status" value="1"/>
</dbReference>
<accession>A0AAD4TMD4</accession>
<dbReference type="AlphaFoldDB" id="A0AAD4TMD4"/>
<dbReference type="PANTHER" id="PTHR11502">
    <property type="entry name" value="40S RIBOSOMAL PROTEIN S6"/>
    <property type="match status" value="1"/>
</dbReference>
<dbReference type="GO" id="GO:1990904">
    <property type="term" value="C:ribonucleoprotein complex"/>
    <property type="evidence" value="ECO:0007669"/>
    <property type="project" value="UniProtKB-KW"/>
</dbReference>
<evidence type="ECO:0000256" key="3">
    <source>
        <dbReference type="ARBA" id="ARBA00023274"/>
    </source>
</evidence>
<dbReference type="FunFam" id="1.20.5.2650:FF:000001">
    <property type="entry name" value="40S ribosomal protein S6"/>
    <property type="match status" value="1"/>
</dbReference>
<feature type="region of interest" description="Disordered" evidence="6">
    <location>
        <begin position="441"/>
        <end position="472"/>
    </location>
</feature>
<keyword evidence="2" id="KW-0689">Ribosomal protein</keyword>
<comment type="caution">
    <text evidence="7">The sequence shown here is derived from an EMBL/GenBank/DDBJ whole genome shotgun (WGS) entry which is preliminary data.</text>
</comment>
<dbReference type="GO" id="GO:0003735">
    <property type="term" value="F:structural constituent of ribosome"/>
    <property type="evidence" value="ECO:0007669"/>
    <property type="project" value="InterPro"/>
</dbReference>
<dbReference type="Proteomes" id="UP001214576">
    <property type="component" value="Unassembled WGS sequence"/>
</dbReference>
<evidence type="ECO:0000256" key="4">
    <source>
        <dbReference type="ARBA" id="ARBA00035278"/>
    </source>
</evidence>
<keyword evidence="8" id="KW-1185">Reference proteome</keyword>
<dbReference type="InterPro" id="IPR018282">
    <property type="entry name" value="Ribosomal_eS6_CS"/>
</dbReference>
<dbReference type="GO" id="GO:0005840">
    <property type="term" value="C:ribosome"/>
    <property type="evidence" value="ECO:0007669"/>
    <property type="project" value="UniProtKB-KW"/>
</dbReference>
<feature type="compositionally biased region" description="Basic and acidic residues" evidence="6">
    <location>
        <begin position="441"/>
        <end position="452"/>
    </location>
</feature>
<keyword evidence="3" id="KW-0687">Ribonucleoprotein</keyword>
<evidence type="ECO:0000313" key="8">
    <source>
        <dbReference type="Proteomes" id="UP001214576"/>
    </source>
</evidence>
<dbReference type="EMBL" id="JAKZEL010000024">
    <property type="protein sequence ID" value="KAI4530778.1"/>
    <property type="molecule type" value="Genomic_DNA"/>
</dbReference>
<name>A0AAD4TMD4_OVIAM</name>
<dbReference type="Pfam" id="PF01092">
    <property type="entry name" value="Ribosomal_S6e"/>
    <property type="match status" value="1"/>
</dbReference>
<dbReference type="Gene3D" id="1.20.5.2650">
    <property type="match status" value="1"/>
</dbReference>
<proteinExistence type="inferred from homology"/>
<feature type="compositionally biased region" description="Low complexity" evidence="6">
    <location>
        <begin position="459"/>
        <end position="472"/>
    </location>
</feature>
<sequence length="472" mass="53823">MDSECPLSLEACIQPSCVREDCPFEISPSASIAKPLDAAQSWYQDHHRLAVAVMLLRNDQRTTEHSGRSHVIKAIWLHTHYLPPPLPWSQPHTRVMKVAERAHGEEDTVEWLSVVDQSGCGEPLSRSVGREDPRTLKNKVSADEICEFSPLRRPVRTRASQVEERRAQADMVCPLIKERNQFQMAPPSKYEISVVKANRPTPQNGEKKNHKANKIKIVNNFTFQRYSLLKSGKSATGCQKLIEVDDERKPRTFYEKHMATEAAADALGEEWKGYVVRISGGNDKQGFPMKQGVLTHGRVLLLLSKGHSCYRPRRTGERKCKSVRGCIVDANLSVLNLVIVKKGEKDIPGLTVPRRLGPKRASRIRKLFNLSKEDDVHQYVVRKPLNKDGKKPRTKAPKIQRLVTPRVLQHKRRRIALKKQRTKKNKEEAAEYAELLAKRMKEAEEKRQEQIAKRRRLSSLRASTSKSESSQK</sequence>
<evidence type="ECO:0000256" key="6">
    <source>
        <dbReference type="SAM" id="MobiDB-lite"/>
    </source>
</evidence>
<dbReference type="InterPro" id="IPR020924">
    <property type="entry name" value="Ribosomal_eS6_arc"/>
</dbReference>